<dbReference type="EMBL" id="CH916371">
    <property type="protein sequence ID" value="EDV92014.1"/>
    <property type="molecule type" value="Genomic_DNA"/>
</dbReference>
<gene>
    <name evidence="2" type="primary">Dgri\GH24681</name>
    <name evidence="2" type="ORF">Dgri_GH24681</name>
</gene>
<dbReference type="HOGENOM" id="CLU_2087289_0_0_1"/>
<keyword evidence="3" id="KW-1185">Reference proteome</keyword>
<feature type="compositionally biased region" description="Acidic residues" evidence="1">
    <location>
        <begin position="103"/>
        <end position="117"/>
    </location>
</feature>
<dbReference type="InParanoid" id="B4JMS1"/>
<accession>B4JMS1</accession>
<dbReference type="AlphaFoldDB" id="B4JMS1"/>
<sequence length="117" mass="12925">MSSEATPHIPAVATPIEFGSIMFIQLAKLAKDVSRDLRSVHQEARSEEERYGVAWRRVGEAASSSFRVNAAQDEPQDACVLTDFIKFLHAGAGDAAKEGRDNDQDEEEEEDEEGDED</sequence>
<name>B4JMS1_DROGR</name>
<protein>
    <submittedName>
        <fullName evidence="2">GH24681</fullName>
    </submittedName>
</protein>
<reference evidence="2 3" key="1">
    <citation type="journal article" date="2007" name="Nature">
        <title>Evolution of genes and genomes on the Drosophila phylogeny.</title>
        <authorList>
            <consortium name="Drosophila 12 Genomes Consortium"/>
            <person name="Clark A.G."/>
            <person name="Eisen M.B."/>
            <person name="Smith D.R."/>
            <person name="Bergman C.M."/>
            <person name="Oliver B."/>
            <person name="Markow T.A."/>
            <person name="Kaufman T.C."/>
            <person name="Kellis M."/>
            <person name="Gelbart W."/>
            <person name="Iyer V.N."/>
            <person name="Pollard D.A."/>
            <person name="Sackton T.B."/>
            <person name="Larracuente A.M."/>
            <person name="Singh N.D."/>
            <person name="Abad J.P."/>
            <person name="Abt D.N."/>
            <person name="Adryan B."/>
            <person name="Aguade M."/>
            <person name="Akashi H."/>
            <person name="Anderson W.W."/>
            <person name="Aquadro C.F."/>
            <person name="Ardell D.H."/>
            <person name="Arguello R."/>
            <person name="Artieri C.G."/>
            <person name="Barbash D.A."/>
            <person name="Barker D."/>
            <person name="Barsanti P."/>
            <person name="Batterham P."/>
            <person name="Batzoglou S."/>
            <person name="Begun D."/>
            <person name="Bhutkar A."/>
            <person name="Blanco E."/>
            <person name="Bosak S.A."/>
            <person name="Bradley R.K."/>
            <person name="Brand A.D."/>
            <person name="Brent M.R."/>
            <person name="Brooks A.N."/>
            <person name="Brown R.H."/>
            <person name="Butlin R.K."/>
            <person name="Caggese C."/>
            <person name="Calvi B.R."/>
            <person name="Bernardo de Carvalho A."/>
            <person name="Caspi A."/>
            <person name="Castrezana S."/>
            <person name="Celniker S.E."/>
            <person name="Chang J.L."/>
            <person name="Chapple C."/>
            <person name="Chatterji S."/>
            <person name="Chinwalla A."/>
            <person name="Civetta A."/>
            <person name="Clifton S.W."/>
            <person name="Comeron J.M."/>
            <person name="Costello J.C."/>
            <person name="Coyne J.A."/>
            <person name="Daub J."/>
            <person name="David R.G."/>
            <person name="Delcher A.L."/>
            <person name="Delehaunty K."/>
            <person name="Do C.B."/>
            <person name="Ebling H."/>
            <person name="Edwards K."/>
            <person name="Eickbush T."/>
            <person name="Evans J.D."/>
            <person name="Filipski A."/>
            <person name="Findeiss S."/>
            <person name="Freyhult E."/>
            <person name="Fulton L."/>
            <person name="Fulton R."/>
            <person name="Garcia A.C."/>
            <person name="Gardiner A."/>
            <person name="Garfield D.A."/>
            <person name="Garvin B.E."/>
            <person name="Gibson G."/>
            <person name="Gilbert D."/>
            <person name="Gnerre S."/>
            <person name="Godfrey J."/>
            <person name="Good R."/>
            <person name="Gotea V."/>
            <person name="Gravely B."/>
            <person name="Greenberg A.J."/>
            <person name="Griffiths-Jones S."/>
            <person name="Gross S."/>
            <person name="Guigo R."/>
            <person name="Gustafson E.A."/>
            <person name="Haerty W."/>
            <person name="Hahn M.W."/>
            <person name="Halligan D.L."/>
            <person name="Halpern A.L."/>
            <person name="Halter G.M."/>
            <person name="Han M.V."/>
            <person name="Heger A."/>
            <person name="Hillier L."/>
            <person name="Hinrichs A.S."/>
            <person name="Holmes I."/>
            <person name="Hoskins R.A."/>
            <person name="Hubisz M.J."/>
            <person name="Hultmark D."/>
            <person name="Huntley M.A."/>
            <person name="Jaffe D.B."/>
            <person name="Jagadeeshan S."/>
            <person name="Jeck W.R."/>
            <person name="Johnson J."/>
            <person name="Jones C.D."/>
            <person name="Jordan W.C."/>
            <person name="Karpen G.H."/>
            <person name="Kataoka E."/>
            <person name="Keightley P.D."/>
            <person name="Kheradpour P."/>
            <person name="Kirkness E.F."/>
            <person name="Koerich L.B."/>
            <person name="Kristiansen K."/>
            <person name="Kudrna D."/>
            <person name="Kulathinal R.J."/>
            <person name="Kumar S."/>
            <person name="Kwok R."/>
            <person name="Lander E."/>
            <person name="Langley C.H."/>
            <person name="Lapoint R."/>
            <person name="Lazzaro B.P."/>
            <person name="Lee S.J."/>
            <person name="Levesque L."/>
            <person name="Li R."/>
            <person name="Lin C.F."/>
            <person name="Lin M.F."/>
            <person name="Lindblad-Toh K."/>
            <person name="Llopart A."/>
            <person name="Long M."/>
            <person name="Low L."/>
            <person name="Lozovsky E."/>
            <person name="Lu J."/>
            <person name="Luo M."/>
            <person name="Machado C.A."/>
            <person name="Makalowski W."/>
            <person name="Marzo M."/>
            <person name="Matsuda M."/>
            <person name="Matzkin L."/>
            <person name="McAllister B."/>
            <person name="McBride C.S."/>
            <person name="McKernan B."/>
            <person name="McKernan K."/>
            <person name="Mendez-Lago M."/>
            <person name="Minx P."/>
            <person name="Mollenhauer M.U."/>
            <person name="Montooth K."/>
            <person name="Mount S.M."/>
            <person name="Mu X."/>
            <person name="Myers E."/>
            <person name="Negre B."/>
            <person name="Newfeld S."/>
            <person name="Nielsen R."/>
            <person name="Noor M.A."/>
            <person name="O'Grady P."/>
            <person name="Pachter L."/>
            <person name="Papaceit M."/>
            <person name="Parisi M.J."/>
            <person name="Parisi M."/>
            <person name="Parts L."/>
            <person name="Pedersen J.S."/>
            <person name="Pesole G."/>
            <person name="Phillippy A.M."/>
            <person name="Ponting C.P."/>
            <person name="Pop M."/>
            <person name="Porcelli D."/>
            <person name="Powell J.R."/>
            <person name="Prohaska S."/>
            <person name="Pruitt K."/>
            <person name="Puig M."/>
            <person name="Quesneville H."/>
            <person name="Ram K.R."/>
            <person name="Rand D."/>
            <person name="Rasmussen M.D."/>
            <person name="Reed L.K."/>
            <person name="Reenan R."/>
            <person name="Reily A."/>
            <person name="Remington K.A."/>
            <person name="Rieger T.T."/>
            <person name="Ritchie M.G."/>
            <person name="Robin C."/>
            <person name="Rogers Y.H."/>
            <person name="Rohde C."/>
            <person name="Rozas J."/>
            <person name="Rubenfield M.J."/>
            <person name="Ruiz A."/>
            <person name="Russo S."/>
            <person name="Salzberg S.L."/>
            <person name="Sanchez-Gracia A."/>
            <person name="Saranga D.J."/>
            <person name="Sato H."/>
            <person name="Schaeffer S.W."/>
            <person name="Schatz M.C."/>
            <person name="Schlenke T."/>
            <person name="Schwartz R."/>
            <person name="Segarra C."/>
            <person name="Singh R.S."/>
            <person name="Sirot L."/>
            <person name="Sirota M."/>
            <person name="Sisneros N.B."/>
            <person name="Smith C.D."/>
            <person name="Smith T.F."/>
            <person name="Spieth J."/>
            <person name="Stage D.E."/>
            <person name="Stark A."/>
            <person name="Stephan W."/>
            <person name="Strausberg R.L."/>
            <person name="Strempel S."/>
            <person name="Sturgill D."/>
            <person name="Sutton G."/>
            <person name="Sutton G.G."/>
            <person name="Tao W."/>
            <person name="Teichmann S."/>
            <person name="Tobari Y.N."/>
            <person name="Tomimura Y."/>
            <person name="Tsolas J.M."/>
            <person name="Valente V.L."/>
            <person name="Venter E."/>
            <person name="Venter J.C."/>
            <person name="Vicario S."/>
            <person name="Vieira F.G."/>
            <person name="Vilella A.J."/>
            <person name="Villasante A."/>
            <person name="Walenz B."/>
            <person name="Wang J."/>
            <person name="Wasserman M."/>
            <person name="Watts T."/>
            <person name="Wilson D."/>
            <person name="Wilson R.K."/>
            <person name="Wing R.A."/>
            <person name="Wolfner M.F."/>
            <person name="Wong A."/>
            <person name="Wong G.K."/>
            <person name="Wu C.I."/>
            <person name="Wu G."/>
            <person name="Yamamoto D."/>
            <person name="Yang H.P."/>
            <person name="Yang S.P."/>
            <person name="Yorke J.A."/>
            <person name="Yoshida K."/>
            <person name="Zdobnov E."/>
            <person name="Zhang P."/>
            <person name="Zhang Y."/>
            <person name="Zimin A.V."/>
            <person name="Baldwin J."/>
            <person name="Abdouelleil A."/>
            <person name="Abdulkadir J."/>
            <person name="Abebe A."/>
            <person name="Abera B."/>
            <person name="Abreu J."/>
            <person name="Acer S.C."/>
            <person name="Aftuck L."/>
            <person name="Alexander A."/>
            <person name="An P."/>
            <person name="Anderson E."/>
            <person name="Anderson S."/>
            <person name="Arachi H."/>
            <person name="Azer M."/>
            <person name="Bachantsang P."/>
            <person name="Barry A."/>
            <person name="Bayul T."/>
            <person name="Berlin A."/>
            <person name="Bessette D."/>
            <person name="Bloom T."/>
            <person name="Blye J."/>
            <person name="Boguslavskiy L."/>
            <person name="Bonnet C."/>
            <person name="Boukhgalter B."/>
            <person name="Bourzgui I."/>
            <person name="Brown A."/>
            <person name="Cahill P."/>
            <person name="Channer S."/>
            <person name="Cheshatsang Y."/>
            <person name="Chuda L."/>
            <person name="Citroen M."/>
            <person name="Collymore A."/>
            <person name="Cooke P."/>
            <person name="Costello M."/>
            <person name="D'Aco K."/>
            <person name="Daza R."/>
            <person name="De Haan G."/>
            <person name="DeGray S."/>
            <person name="DeMaso C."/>
            <person name="Dhargay N."/>
            <person name="Dooley K."/>
            <person name="Dooley E."/>
            <person name="Doricent M."/>
            <person name="Dorje P."/>
            <person name="Dorjee K."/>
            <person name="Dupes A."/>
            <person name="Elong R."/>
            <person name="Falk J."/>
            <person name="Farina A."/>
            <person name="Faro S."/>
            <person name="Ferguson D."/>
            <person name="Fisher S."/>
            <person name="Foley C.D."/>
            <person name="Franke A."/>
            <person name="Friedrich D."/>
            <person name="Gadbois L."/>
            <person name="Gearin G."/>
            <person name="Gearin C.R."/>
            <person name="Giannoukos G."/>
            <person name="Goode T."/>
            <person name="Graham J."/>
            <person name="Grandbois E."/>
            <person name="Grewal S."/>
            <person name="Gyaltsen K."/>
            <person name="Hafez N."/>
            <person name="Hagos B."/>
            <person name="Hall J."/>
            <person name="Henson C."/>
            <person name="Hollinger A."/>
            <person name="Honan T."/>
            <person name="Huard M.D."/>
            <person name="Hughes L."/>
            <person name="Hurhula B."/>
            <person name="Husby M.E."/>
            <person name="Kamat A."/>
            <person name="Kanga B."/>
            <person name="Kashin S."/>
            <person name="Khazanovich D."/>
            <person name="Kisner P."/>
            <person name="Lance K."/>
            <person name="Lara M."/>
            <person name="Lee W."/>
            <person name="Lennon N."/>
            <person name="Letendre F."/>
            <person name="LeVine R."/>
            <person name="Lipovsky A."/>
            <person name="Liu X."/>
            <person name="Liu J."/>
            <person name="Liu S."/>
            <person name="Lokyitsang T."/>
            <person name="Lokyitsang Y."/>
            <person name="Lubonja R."/>
            <person name="Lui A."/>
            <person name="MacDonald P."/>
            <person name="Magnisalis V."/>
            <person name="Maru K."/>
            <person name="Matthews C."/>
            <person name="McCusker W."/>
            <person name="McDonough S."/>
            <person name="Mehta T."/>
            <person name="Meldrim J."/>
            <person name="Meneus L."/>
            <person name="Mihai O."/>
            <person name="Mihalev A."/>
            <person name="Mihova T."/>
            <person name="Mittelman R."/>
            <person name="Mlenga V."/>
            <person name="Montmayeur A."/>
            <person name="Mulrain L."/>
            <person name="Navidi A."/>
            <person name="Naylor J."/>
            <person name="Negash T."/>
            <person name="Nguyen T."/>
            <person name="Nguyen N."/>
            <person name="Nicol R."/>
            <person name="Norbu C."/>
            <person name="Norbu N."/>
            <person name="Novod N."/>
            <person name="O'Neill B."/>
            <person name="Osman S."/>
            <person name="Markiewicz E."/>
            <person name="Oyono O.L."/>
            <person name="Patti C."/>
            <person name="Phunkhang P."/>
            <person name="Pierre F."/>
            <person name="Priest M."/>
            <person name="Raghuraman S."/>
            <person name="Rege F."/>
            <person name="Reyes R."/>
            <person name="Rise C."/>
            <person name="Rogov P."/>
            <person name="Ross K."/>
            <person name="Ryan E."/>
            <person name="Settipalli S."/>
            <person name="Shea T."/>
            <person name="Sherpa N."/>
            <person name="Shi L."/>
            <person name="Shih D."/>
            <person name="Sparrow T."/>
            <person name="Spaulding J."/>
            <person name="Stalker J."/>
            <person name="Stange-Thomann N."/>
            <person name="Stavropoulos S."/>
            <person name="Stone C."/>
            <person name="Strader C."/>
            <person name="Tesfaye S."/>
            <person name="Thomson T."/>
            <person name="Thoulutsang Y."/>
            <person name="Thoulutsang D."/>
            <person name="Topham K."/>
            <person name="Topping I."/>
            <person name="Tsamla T."/>
            <person name="Vassiliev H."/>
            <person name="Vo A."/>
            <person name="Wangchuk T."/>
            <person name="Wangdi T."/>
            <person name="Weiand M."/>
            <person name="Wilkinson J."/>
            <person name="Wilson A."/>
            <person name="Yadav S."/>
            <person name="Young G."/>
            <person name="Yu Q."/>
            <person name="Zembek L."/>
            <person name="Zhong D."/>
            <person name="Zimmer A."/>
            <person name="Zwirko Z."/>
            <person name="Jaffe D.B."/>
            <person name="Alvarez P."/>
            <person name="Brockman W."/>
            <person name="Butler J."/>
            <person name="Chin C."/>
            <person name="Gnerre S."/>
            <person name="Grabherr M."/>
            <person name="Kleber M."/>
            <person name="Mauceli E."/>
            <person name="MacCallum I."/>
        </authorList>
    </citation>
    <scope>NUCLEOTIDE SEQUENCE [LARGE SCALE GENOMIC DNA]</scope>
    <source>
        <strain evidence="3">Tucson 15287-2541.00</strain>
    </source>
</reference>
<dbReference type="Proteomes" id="UP000001070">
    <property type="component" value="Unassembled WGS sequence"/>
</dbReference>
<feature type="region of interest" description="Disordered" evidence="1">
    <location>
        <begin position="92"/>
        <end position="117"/>
    </location>
</feature>
<evidence type="ECO:0000313" key="3">
    <source>
        <dbReference type="Proteomes" id="UP000001070"/>
    </source>
</evidence>
<evidence type="ECO:0000256" key="1">
    <source>
        <dbReference type="SAM" id="MobiDB-lite"/>
    </source>
</evidence>
<proteinExistence type="predicted"/>
<evidence type="ECO:0000313" key="2">
    <source>
        <dbReference type="EMBL" id="EDV92014.1"/>
    </source>
</evidence>
<organism evidence="3">
    <name type="scientific">Drosophila grimshawi</name>
    <name type="common">Hawaiian fruit fly</name>
    <name type="synonym">Idiomyia grimshawi</name>
    <dbReference type="NCBI Taxonomy" id="7222"/>
    <lineage>
        <taxon>Eukaryota</taxon>
        <taxon>Metazoa</taxon>
        <taxon>Ecdysozoa</taxon>
        <taxon>Arthropoda</taxon>
        <taxon>Hexapoda</taxon>
        <taxon>Insecta</taxon>
        <taxon>Pterygota</taxon>
        <taxon>Neoptera</taxon>
        <taxon>Endopterygota</taxon>
        <taxon>Diptera</taxon>
        <taxon>Brachycera</taxon>
        <taxon>Muscomorpha</taxon>
        <taxon>Ephydroidea</taxon>
        <taxon>Drosophilidae</taxon>
        <taxon>Drosophila</taxon>
        <taxon>Hawaiian Drosophila</taxon>
    </lineage>
</organism>